<feature type="domain" description="NR LBD" evidence="11">
    <location>
        <begin position="264"/>
        <end position="489"/>
    </location>
</feature>
<evidence type="ECO:0000256" key="5">
    <source>
        <dbReference type="ARBA" id="ARBA00023125"/>
    </source>
</evidence>
<evidence type="ECO:0000256" key="9">
    <source>
        <dbReference type="SAM" id="MobiDB-lite"/>
    </source>
</evidence>
<evidence type="ECO:0000256" key="2">
    <source>
        <dbReference type="ARBA" id="ARBA00022771"/>
    </source>
</evidence>
<protein>
    <recommendedName>
        <fullName evidence="14">Nuclear receptor domain-containing protein</fullName>
    </recommendedName>
</protein>
<comment type="caution">
    <text evidence="12">The sequence shown here is derived from an EMBL/GenBank/DDBJ whole genome shotgun (WGS) entry which is preliminary data.</text>
</comment>
<dbReference type="SMART" id="SM00399">
    <property type="entry name" value="ZnF_C4"/>
    <property type="match status" value="1"/>
</dbReference>
<evidence type="ECO:0008006" key="14">
    <source>
        <dbReference type="Google" id="ProtNLM"/>
    </source>
</evidence>
<dbReference type="GO" id="GO:0030154">
    <property type="term" value="P:cell differentiation"/>
    <property type="evidence" value="ECO:0007669"/>
    <property type="project" value="TreeGrafter"/>
</dbReference>
<dbReference type="PROSITE" id="PS51030">
    <property type="entry name" value="NUCLEAR_REC_DBD_2"/>
    <property type="match status" value="1"/>
</dbReference>
<dbReference type="Gene3D" id="3.30.50.10">
    <property type="entry name" value="Erythroid Transcription Factor GATA-1, subunit A"/>
    <property type="match status" value="1"/>
</dbReference>
<evidence type="ECO:0000256" key="3">
    <source>
        <dbReference type="ARBA" id="ARBA00022833"/>
    </source>
</evidence>
<evidence type="ECO:0000256" key="8">
    <source>
        <dbReference type="ARBA" id="ARBA00023242"/>
    </source>
</evidence>
<reference evidence="12 13" key="1">
    <citation type="submission" date="2017-06" db="EMBL/GenBank/DDBJ databases">
        <title>A platform for efficient transgenesis in Macrostomum lignano, a flatworm model organism for stem cell research.</title>
        <authorList>
            <person name="Berezikov E."/>
        </authorList>
    </citation>
    <scope>NUCLEOTIDE SEQUENCE [LARGE SCALE GENOMIC DNA]</scope>
    <source>
        <strain evidence="12">DV1</strain>
        <tissue evidence="12">Whole organism</tissue>
    </source>
</reference>
<dbReference type="AlphaFoldDB" id="A0A267E6Y8"/>
<feature type="domain" description="Nuclear receptor" evidence="10">
    <location>
        <begin position="49"/>
        <end position="124"/>
    </location>
</feature>
<dbReference type="InterPro" id="IPR035500">
    <property type="entry name" value="NHR-like_dom_sf"/>
</dbReference>
<dbReference type="PRINTS" id="PR00398">
    <property type="entry name" value="STRDHORMONER"/>
</dbReference>
<dbReference type="GO" id="GO:0004879">
    <property type="term" value="F:nuclear receptor activity"/>
    <property type="evidence" value="ECO:0007669"/>
    <property type="project" value="TreeGrafter"/>
</dbReference>
<dbReference type="GO" id="GO:0000122">
    <property type="term" value="P:negative regulation of transcription by RNA polymerase II"/>
    <property type="evidence" value="ECO:0007669"/>
    <property type="project" value="TreeGrafter"/>
</dbReference>
<proteinExistence type="predicted"/>
<evidence type="ECO:0000256" key="7">
    <source>
        <dbReference type="ARBA" id="ARBA00023170"/>
    </source>
</evidence>
<keyword evidence="5" id="KW-0238">DNA-binding</keyword>
<keyword evidence="13" id="KW-1185">Reference proteome</keyword>
<dbReference type="InterPro" id="IPR000536">
    <property type="entry name" value="Nucl_hrmn_rcpt_lig-bd"/>
</dbReference>
<dbReference type="GO" id="GO:0008270">
    <property type="term" value="F:zinc ion binding"/>
    <property type="evidence" value="ECO:0007669"/>
    <property type="project" value="UniProtKB-KW"/>
</dbReference>
<keyword evidence="1" id="KW-0479">Metal-binding</keyword>
<organism evidence="12 13">
    <name type="scientific">Macrostomum lignano</name>
    <dbReference type="NCBI Taxonomy" id="282301"/>
    <lineage>
        <taxon>Eukaryota</taxon>
        <taxon>Metazoa</taxon>
        <taxon>Spiralia</taxon>
        <taxon>Lophotrochozoa</taxon>
        <taxon>Platyhelminthes</taxon>
        <taxon>Rhabditophora</taxon>
        <taxon>Macrostomorpha</taxon>
        <taxon>Macrostomida</taxon>
        <taxon>Macrostomidae</taxon>
        <taxon>Macrostomum</taxon>
    </lineage>
</organism>
<name>A0A267E6Y8_9PLAT</name>
<evidence type="ECO:0000259" key="10">
    <source>
        <dbReference type="PROSITE" id="PS51030"/>
    </source>
</evidence>
<keyword evidence="6" id="KW-0804">Transcription</keyword>
<evidence type="ECO:0000256" key="1">
    <source>
        <dbReference type="ARBA" id="ARBA00022723"/>
    </source>
</evidence>
<dbReference type="SUPFAM" id="SSF48508">
    <property type="entry name" value="Nuclear receptor ligand-binding domain"/>
    <property type="match status" value="1"/>
</dbReference>
<dbReference type="GO" id="GO:0000978">
    <property type="term" value="F:RNA polymerase II cis-regulatory region sequence-specific DNA binding"/>
    <property type="evidence" value="ECO:0007669"/>
    <property type="project" value="TreeGrafter"/>
</dbReference>
<dbReference type="Proteomes" id="UP000215902">
    <property type="component" value="Unassembled WGS sequence"/>
</dbReference>
<dbReference type="InterPro" id="IPR013088">
    <property type="entry name" value="Znf_NHR/GATA"/>
</dbReference>
<dbReference type="STRING" id="282301.A0A267E6Y8"/>
<dbReference type="PRINTS" id="PR00047">
    <property type="entry name" value="STROIDFINGER"/>
</dbReference>
<evidence type="ECO:0000256" key="6">
    <source>
        <dbReference type="ARBA" id="ARBA00023163"/>
    </source>
</evidence>
<dbReference type="PROSITE" id="PS00031">
    <property type="entry name" value="NUCLEAR_REC_DBD_1"/>
    <property type="match status" value="1"/>
</dbReference>
<evidence type="ECO:0000256" key="4">
    <source>
        <dbReference type="ARBA" id="ARBA00023015"/>
    </source>
</evidence>
<sequence>MTDSTSSSISLSIPTVMTAQTSEDSSQIAPALKIRRTTNVDSVNNGTNGKVCTICGDKALGYNFDAISCESCKAFFRRNALKAEIPDCMFSQRCNVTVATRRFCTSCRLKKCLECGMRPELVNADELRGRKSLLRRRIDLPDDTSTLKSSPLSSVTKPLVSLATGPPLKLEASEADDLLADSSSSPADHPQQLPQPPLSLPNFANSVSSNSLHGQVESMHMRVGRQPVIASAPPLHNPDQLLVLSAGSDASLTVPGGRRCLSHEQWLAVADLKQAYEQSFSDASDDTTPAGCRDVNNLVNSSGFIVKKLILFAKKLPDFVGLSQPCQIALLKGVVICTLFLRSAVHYHRDRDVWLTPKGEVPTAILKEIPGFAELYDDHLRFCRQFKLLFQDPYLVPIVQVLLLFTPDRPSVGDRTLVSNVQDRYICLLKHYLEGRTSFTEARRKLPKILLLLEDLQDLAERHGRLLLHVNPAEVDPLLLEVFDIAVKSSSAAPVATSTSTAVNIGGVDSLAGLPGAAMFSLRRMGQM</sequence>
<feature type="region of interest" description="Disordered" evidence="9">
    <location>
        <begin position="176"/>
        <end position="209"/>
    </location>
</feature>
<gene>
    <name evidence="12" type="ORF">BOX15_Mlig025213g1</name>
</gene>
<keyword evidence="7" id="KW-0675">Receptor</keyword>
<dbReference type="OrthoDB" id="6352325at2759"/>
<dbReference type="EMBL" id="NIVC01002505">
    <property type="protein sequence ID" value="PAA57288.1"/>
    <property type="molecule type" value="Genomic_DNA"/>
</dbReference>
<keyword evidence="4" id="KW-0805">Transcription regulation</keyword>
<dbReference type="Pfam" id="PF00105">
    <property type="entry name" value="zf-C4"/>
    <property type="match status" value="1"/>
</dbReference>
<keyword evidence="3" id="KW-0862">Zinc</keyword>
<dbReference type="InterPro" id="IPR001628">
    <property type="entry name" value="Znf_hrmn_rcpt"/>
</dbReference>
<dbReference type="SUPFAM" id="SSF57716">
    <property type="entry name" value="Glucocorticoid receptor-like (DNA-binding domain)"/>
    <property type="match status" value="1"/>
</dbReference>
<dbReference type="SMART" id="SM00430">
    <property type="entry name" value="HOLI"/>
    <property type="match status" value="1"/>
</dbReference>
<keyword evidence="8" id="KW-0539">Nucleus</keyword>
<dbReference type="GO" id="GO:0045944">
    <property type="term" value="P:positive regulation of transcription by RNA polymerase II"/>
    <property type="evidence" value="ECO:0007669"/>
    <property type="project" value="TreeGrafter"/>
</dbReference>
<dbReference type="PANTHER" id="PTHR24082:SF283">
    <property type="entry name" value="NUCLEAR HORMONE RECEPTOR HR96"/>
    <property type="match status" value="1"/>
</dbReference>
<dbReference type="InterPro" id="IPR050234">
    <property type="entry name" value="Nuclear_hormone_rcpt_NR1"/>
</dbReference>
<accession>A0A267E6Y8</accession>
<evidence type="ECO:0000259" key="11">
    <source>
        <dbReference type="PROSITE" id="PS51843"/>
    </source>
</evidence>
<evidence type="ECO:0000313" key="13">
    <source>
        <dbReference type="Proteomes" id="UP000215902"/>
    </source>
</evidence>
<dbReference type="InterPro" id="IPR001723">
    <property type="entry name" value="Nuclear_hrmn_rcpt"/>
</dbReference>
<dbReference type="PROSITE" id="PS51843">
    <property type="entry name" value="NR_LBD"/>
    <property type="match status" value="1"/>
</dbReference>
<dbReference type="Gene3D" id="1.10.565.10">
    <property type="entry name" value="Retinoid X Receptor"/>
    <property type="match status" value="1"/>
</dbReference>
<dbReference type="PANTHER" id="PTHR24082">
    <property type="entry name" value="NUCLEAR HORMONE RECEPTOR"/>
    <property type="match status" value="1"/>
</dbReference>
<keyword evidence="2" id="KW-0863">Zinc-finger</keyword>
<evidence type="ECO:0000313" key="12">
    <source>
        <dbReference type="EMBL" id="PAA57288.1"/>
    </source>
</evidence>